<evidence type="ECO:0000313" key="9">
    <source>
        <dbReference type="Proteomes" id="UP000005555"/>
    </source>
</evidence>
<dbReference type="InterPro" id="IPR036249">
    <property type="entry name" value="Thioredoxin-like_sf"/>
</dbReference>
<dbReference type="GO" id="GO:0045454">
    <property type="term" value="P:cell redox homeostasis"/>
    <property type="evidence" value="ECO:0007669"/>
    <property type="project" value="InterPro"/>
</dbReference>
<dbReference type="GO" id="GO:0005737">
    <property type="term" value="C:cytoplasm"/>
    <property type="evidence" value="ECO:0007669"/>
    <property type="project" value="TreeGrafter"/>
</dbReference>
<feature type="domain" description="Glutaredoxin" evidence="7">
    <location>
        <begin position="4"/>
        <end position="63"/>
    </location>
</feature>
<dbReference type="EMBL" id="AAPI01000001">
    <property type="protein sequence ID" value="EAS48042.1"/>
    <property type="molecule type" value="Genomic_DNA"/>
</dbReference>
<evidence type="ECO:0000313" key="8">
    <source>
        <dbReference type="EMBL" id="EAS48042.1"/>
    </source>
</evidence>
<keyword evidence="3 6" id="KW-0249">Electron transport</keyword>
<dbReference type="InterPro" id="IPR002109">
    <property type="entry name" value="Glutaredoxin"/>
</dbReference>
<dbReference type="HOGENOM" id="CLU_026126_7_3_6"/>
<dbReference type="AlphaFoldDB" id="Q1YUL6"/>
<dbReference type="InterPro" id="IPR014025">
    <property type="entry name" value="Glutaredoxin_subgr"/>
</dbReference>
<dbReference type="CDD" id="cd03418">
    <property type="entry name" value="GRX_GRXb_1_3_like"/>
    <property type="match status" value="1"/>
</dbReference>
<dbReference type="InterPro" id="IPR011900">
    <property type="entry name" value="GRX_bact"/>
</dbReference>
<dbReference type="PROSITE" id="PS00195">
    <property type="entry name" value="GLUTAREDOXIN_1"/>
    <property type="match status" value="1"/>
</dbReference>
<evidence type="ECO:0000259" key="7">
    <source>
        <dbReference type="Pfam" id="PF00462"/>
    </source>
</evidence>
<keyword evidence="9" id="KW-1185">Reference proteome</keyword>
<comment type="function">
    <text evidence="6">Has a glutathione-disulfide oxidoreductase activity in the presence of NADPH and glutathione reductase. Reduces low molecular weight disulfides and proteins.</text>
</comment>
<dbReference type="Proteomes" id="UP000005555">
    <property type="component" value="Unassembled WGS sequence"/>
</dbReference>
<dbReference type="GO" id="GO:0034599">
    <property type="term" value="P:cellular response to oxidative stress"/>
    <property type="evidence" value="ECO:0007669"/>
    <property type="project" value="TreeGrafter"/>
</dbReference>
<gene>
    <name evidence="8" type="ORF">GB2207_09536</name>
</gene>
<dbReference type="GO" id="GO:0015038">
    <property type="term" value="F:glutathione disulfide oxidoreductase activity"/>
    <property type="evidence" value="ECO:0007669"/>
    <property type="project" value="UniProtKB-UniRule"/>
</dbReference>
<protein>
    <recommendedName>
        <fullName evidence="6">Glutaredoxin</fullName>
    </recommendedName>
</protein>
<reference evidence="8 9" key="1">
    <citation type="submission" date="2006-03" db="EMBL/GenBank/DDBJ databases">
        <authorList>
            <person name="Giovannoni S.J."/>
            <person name="Cho J.-C."/>
            <person name="Ferriera S."/>
            <person name="Johnson J."/>
            <person name="Kravitz S."/>
            <person name="Halpern A."/>
            <person name="Remington K."/>
            <person name="Beeson K."/>
            <person name="Tran B."/>
            <person name="Rogers Y.-H."/>
            <person name="Friedman R."/>
            <person name="Venter J.C."/>
        </authorList>
    </citation>
    <scope>NUCLEOTIDE SEQUENCE [LARGE SCALE GENOMIC DNA]</scope>
    <source>
        <strain evidence="8 9">HTCC2207</strain>
    </source>
</reference>
<evidence type="ECO:0000256" key="6">
    <source>
        <dbReference type="RuleBase" id="RU364065"/>
    </source>
</evidence>
<comment type="caution">
    <text evidence="8">The sequence shown here is derived from an EMBL/GenBank/DDBJ whole genome shotgun (WGS) entry which is preliminary data.</text>
</comment>
<keyword evidence="2 6" id="KW-0813">Transport</keyword>
<name>Q1YUL6_9GAMM</name>
<evidence type="ECO:0000256" key="1">
    <source>
        <dbReference type="ARBA" id="ARBA00007787"/>
    </source>
</evidence>
<keyword evidence="4" id="KW-1015">Disulfide bond</keyword>
<dbReference type="NCBIfam" id="TIGR02181">
    <property type="entry name" value="GRX_bact"/>
    <property type="match status" value="1"/>
</dbReference>
<accession>Q1YUL6</accession>
<dbReference type="PROSITE" id="PS51354">
    <property type="entry name" value="GLUTAREDOXIN_2"/>
    <property type="match status" value="1"/>
</dbReference>
<dbReference type="InterPro" id="IPR011767">
    <property type="entry name" value="GLR_AS"/>
</dbReference>
<organism evidence="8 9">
    <name type="scientific">gamma proteobacterium HTCC2207</name>
    <dbReference type="NCBI Taxonomy" id="314287"/>
    <lineage>
        <taxon>Bacteria</taxon>
        <taxon>Pseudomonadati</taxon>
        <taxon>Pseudomonadota</taxon>
        <taxon>Gammaproteobacteria</taxon>
        <taxon>Cellvibrionales</taxon>
        <taxon>Porticoccaceae</taxon>
        <taxon>SAR92 clade</taxon>
    </lineage>
</organism>
<dbReference type="Pfam" id="PF00462">
    <property type="entry name" value="Glutaredoxin"/>
    <property type="match status" value="1"/>
</dbReference>
<dbReference type="SUPFAM" id="SSF52833">
    <property type="entry name" value="Thioredoxin-like"/>
    <property type="match status" value="1"/>
</dbReference>
<keyword evidence="5 6" id="KW-0676">Redox-active center</keyword>
<evidence type="ECO:0000256" key="2">
    <source>
        <dbReference type="ARBA" id="ARBA00022448"/>
    </source>
</evidence>
<dbReference type="eggNOG" id="COG0695">
    <property type="taxonomic scope" value="Bacteria"/>
</dbReference>
<dbReference type="OrthoDB" id="9814618at2"/>
<dbReference type="Gene3D" id="3.40.30.10">
    <property type="entry name" value="Glutaredoxin"/>
    <property type="match status" value="1"/>
</dbReference>
<dbReference type="PRINTS" id="PR00160">
    <property type="entry name" value="GLUTAREDOXIN"/>
</dbReference>
<evidence type="ECO:0000256" key="4">
    <source>
        <dbReference type="ARBA" id="ARBA00023157"/>
    </source>
</evidence>
<dbReference type="STRING" id="314287.GB2207_09536"/>
<proteinExistence type="inferred from homology"/>
<evidence type="ECO:0000256" key="5">
    <source>
        <dbReference type="ARBA" id="ARBA00023284"/>
    </source>
</evidence>
<comment type="similarity">
    <text evidence="1 6">Belongs to the glutaredoxin family.</text>
</comment>
<sequence>MSHVVLYGTRFCPFCTAARRLLTAKEIDYQDISVDNNPELRGKLITKSGRNTVPQIWFGNQHIGGFDELRDLERQGTFNATLKAGVESGETVSI</sequence>
<evidence type="ECO:0000256" key="3">
    <source>
        <dbReference type="ARBA" id="ARBA00022982"/>
    </source>
</evidence>
<dbReference type="PANTHER" id="PTHR45694">
    <property type="entry name" value="GLUTAREDOXIN 2"/>
    <property type="match status" value="1"/>
</dbReference>
<dbReference type="PANTHER" id="PTHR45694:SF18">
    <property type="entry name" value="GLUTAREDOXIN-1-RELATED"/>
    <property type="match status" value="1"/>
</dbReference>
<keyword evidence="6" id="KW-0963">Cytoplasm</keyword>